<dbReference type="Gene3D" id="1.10.1200.80">
    <property type="entry name" value="Putative flavin oxidoreducatase, domain 2"/>
    <property type="match status" value="1"/>
</dbReference>
<feature type="binding site" evidence="14">
    <location>
        <begin position="33"/>
        <end position="35"/>
    </location>
    <ligand>
        <name>FMN</name>
        <dbReference type="ChEBI" id="CHEBI:58210"/>
    </ligand>
</feature>
<evidence type="ECO:0000313" key="16">
    <source>
        <dbReference type="EMBL" id="ADE32242.1"/>
    </source>
</evidence>
<accession>D5AK77</accession>
<comment type="similarity">
    <text evidence="12">Belongs to the dus family.</text>
</comment>
<dbReference type="Proteomes" id="UP000002359">
    <property type="component" value="Chromosome"/>
</dbReference>
<dbReference type="Pfam" id="PF01207">
    <property type="entry name" value="Dus"/>
    <property type="match status" value="1"/>
</dbReference>
<dbReference type="HOGENOM" id="CLU_013299_0_3_9"/>
<dbReference type="InterPro" id="IPR001269">
    <property type="entry name" value="DUS_fam"/>
</dbReference>
<dbReference type="InterPro" id="IPR004652">
    <property type="entry name" value="DusB-like"/>
</dbReference>
<comment type="cofactor">
    <cofactor evidence="1 12 14">
        <name>FMN</name>
        <dbReference type="ChEBI" id="CHEBI:58210"/>
    </cofactor>
</comment>
<dbReference type="PANTHER" id="PTHR45846:SF1">
    <property type="entry name" value="TRNA-DIHYDROURIDINE(47) SYNTHASE [NAD(P)(+)]-LIKE"/>
    <property type="match status" value="1"/>
</dbReference>
<comment type="function">
    <text evidence="2 12">Catalyzes the synthesis of 5,6-dihydrouridine (D), a modified base found in the D-loop of most tRNAs, via the reduction of the C5-C6 double bond in target uridines.</text>
</comment>
<feature type="binding site" evidence="14">
    <location>
        <position position="87"/>
    </location>
    <ligand>
        <name>FMN</name>
        <dbReference type="ChEBI" id="CHEBI:58210"/>
    </ligand>
</feature>
<evidence type="ECO:0000256" key="4">
    <source>
        <dbReference type="ARBA" id="ARBA00022630"/>
    </source>
</evidence>
<dbReference type="GO" id="GO:0017150">
    <property type="term" value="F:tRNA dihydrouridine synthase activity"/>
    <property type="evidence" value="ECO:0007669"/>
    <property type="project" value="InterPro"/>
</dbReference>
<reference evidence="16 17" key="1">
    <citation type="journal article" date="2009" name="J. Infect. Dis.">
        <title>Clinical, experimental, and genomic differences between intermediately pathogenic, highly pathogenic, and epidemic Streptococcus suis.</title>
        <authorList>
            <person name="Ye C."/>
            <person name="Zheng H."/>
            <person name="Zhang J."/>
            <person name="Jing H."/>
            <person name="Wang L."/>
            <person name="Xiong Y."/>
            <person name="Wang W."/>
            <person name="Zhou Z."/>
            <person name="Sun Q."/>
            <person name="Luo X."/>
            <person name="Du H."/>
            <person name="Gottschalk M."/>
            <person name="Xu J."/>
        </authorList>
    </citation>
    <scope>NUCLEOTIDE SEQUENCE [LARGE SCALE GENOMIC DNA]</scope>
    <source>
        <strain evidence="16 17">GZ1</strain>
    </source>
</reference>
<name>D5AK77_STRGZ</name>
<keyword evidence="14" id="KW-0547">Nucleotide-binding</keyword>
<evidence type="ECO:0000256" key="12">
    <source>
        <dbReference type="PIRNR" id="PIRNR006621"/>
    </source>
</evidence>
<feature type="binding site" evidence="14">
    <location>
        <position position="186"/>
    </location>
    <ligand>
        <name>FMN</name>
        <dbReference type="ChEBI" id="CHEBI:58210"/>
    </ligand>
</feature>
<dbReference type="PANTHER" id="PTHR45846">
    <property type="entry name" value="TRNA-DIHYDROURIDINE(47) SYNTHASE [NAD(P)(+)]-LIKE"/>
    <property type="match status" value="1"/>
</dbReference>
<evidence type="ECO:0000313" key="17">
    <source>
        <dbReference type="Proteomes" id="UP000002359"/>
    </source>
</evidence>
<evidence type="ECO:0000256" key="2">
    <source>
        <dbReference type="ARBA" id="ARBA00002790"/>
    </source>
</evidence>
<feature type="active site" description="Proton donor" evidence="13">
    <location>
        <position position="118"/>
    </location>
</feature>
<evidence type="ECO:0000256" key="14">
    <source>
        <dbReference type="PIRSR" id="PIRSR006621-2"/>
    </source>
</evidence>
<dbReference type="KEGG" id="ssw:SSGZ1_1786"/>
<feature type="domain" description="DUS-like FMN-binding" evidence="15">
    <location>
        <begin position="31"/>
        <end position="332"/>
    </location>
</feature>
<protein>
    <recommendedName>
        <fullName evidence="12">tRNA-dihydrouridine synthase</fullName>
        <ecNumber evidence="12">1.3.1.-</ecNumber>
    </recommendedName>
</protein>
<comment type="catalytic activity">
    <reaction evidence="10">
        <text>a 5,6-dihydrouridine in tRNA + NADP(+) = a uridine in tRNA + NADPH + H(+)</text>
        <dbReference type="Rhea" id="RHEA:23624"/>
        <dbReference type="Rhea" id="RHEA-COMP:13339"/>
        <dbReference type="Rhea" id="RHEA-COMP:13887"/>
        <dbReference type="ChEBI" id="CHEBI:15378"/>
        <dbReference type="ChEBI" id="CHEBI:57783"/>
        <dbReference type="ChEBI" id="CHEBI:58349"/>
        <dbReference type="ChEBI" id="CHEBI:65315"/>
        <dbReference type="ChEBI" id="CHEBI:74443"/>
    </reaction>
</comment>
<dbReference type="PATRIC" id="fig|423211.3.peg.1757"/>
<evidence type="ECO:0000256" key="6">
    <source>
        <dbReference type="ARBA" id="ARBA00022694"/>
    </source>
</evidence>
<keyword evidence="4 12" id="KW-0285">Flavoprotein</keyword>
<organism evidence="16 17">
    <name type="scientific">Streptococcus suis (strain GZ1)</name>
    <dbReference type="NCBI Taxonomy" id="423211"/>
    <lineage>
        <taxon>Bacteria</taxon>
        <taxon>Bacillati</taxon>
        <taxon>Bacillota</taxon>
        <taxon>Bacilli</taxon>
        <taxon>Lactobacillales</taxon>
        <taxon>Streptococcaceae</taxon>
        <taxon>Streptococcus</taxon>
    </lineage>
</organism>
<dbReference type="FunFam" id="3.20.20.70:FF:000167">
    <property type="entry name" value="tRNA-dihydrouridine synthase"/>
    <property type="match status" value="1"/>
</dbReference>
<comment type="catalytic activity">
    <reaction evidence="11">
        <text>a 5,6-dihydrouridine in tRNA + NAD(+) = a uridine in tRNA + NADH + H(+)</text>
        <dbReference type="Rhea" id="RHEA:54452"/>
        <dbReference type="Rhea" id="RHEA-COMP:13339"/>
        <dbReference type="Rhea" id="RHEA-COMP:13887"/>
        <dbReference type="ChEBI" id="CHEBI:15378"/>
        <dbReference type="ChEBI" id="CHEBI:57540"/>
        <dbReference type="ChEBI" id="CHEBI:57945"/>
        <dbReference type="ChEBI" id="CHEBI:65315"/>
        <dbReference type="ChEBI" id="CHEBI:74443"/>
    </reaction>
</comment>
<evidence type="ECO:0000256" key="9">
    <source>
        <dbReference type="ARBA" id="ARBA00023002"/>
    </source>
</evidence>
<evidence type="ECO:0000256" key="8">
    <source>
        <dbReference type="ARBA" id="ARBA00022884"/>
    </source>
</evidence>
<dbReference type="InterPro" id="IPR013785">
    <property type="entry name" value="Aldolase_TIM"/>
</dbReference>
<evidence type="ECO:0000256" key="13">
    <source>
        <dbReference type="PIRSR" id="PIRSR006621-1"/>
    </source>
</evidence>
<sequence length="344" mass="37952">MTKTIWRNSSMANLNTPFMIGDVEIPNRCVLAPMAGVTNSAFRTIAKEMGAGLVVMEMISEKGLLYNNEKTLHMLHIDDNEYPMSIQLFGGDAEGLKRAADFIQKNTKANIVDINMGCPVNKVIKNEAGAKWLKDPDKIYHIIKEVTSVLDIPLTVKMRTGWNNTDLAVENALAAESGGVAALAMHGRTREQMYTGTVDLETLTKVAGSLTKIPFIANGDIRNVEDARQRIEEVGADAVMVGRTAMGNPYIFNQINHYLETGEVLPDLSFDDKLNVAFDHLTRLTNLKGESIAVREFRGLAPHYLRGSAGAAKIRGAVARAETIEQVQELFDQAREAYQERIAK</sequence>
<dbReference type="InterPro" id="IPR035587">
    <property type="entry name" value="DUS-like_FMN-bd"/>
</dbReference>
<dbReference type="EC" id="1.3.1.-" evidence="12"/>
<keyword evidence="3" id="KW-0820">tRNA-binding</keyword>
<dbReference type="CDD" id="cd02801">
    <property type="entry name" value="DUS_like_FMN"/>
    <property type="match status" value="1"/>
</dbReference>
<dbReference type="InterPro" id="IPR018517">
    <property type="entry name" value="tRNA_hU_synthase_CS"/>
</dbReference>
<dbReference type="PIRSF" id="PIRSF006621">
    <property type="entry name" value="Dus"/>
    <property type="match status" value="1"/>
</dbReference>
<feature type="binding site" evidence="14">
    <location>
        <position position="157"/>
    </location>
    <ligand>
        <name>FMN</name>
        <dbReference type="ChEBI" id="CHEBI:58210"/>
    </ligand>
</feature>
<dbReference type="GO" id="GO:0050660">
    <property type="term" value="F:flavin adenine dinucleotide binding"/>
    <property type="evidence" value="ECO:0007669"/>
    <property type="project" value="InterPro"/>
</dbReference>
<evidence type="ECO:0000256" key="3">
    <source>
        <dbReference type="ARBA" id="ARBA00022555"/>
    </source>
</evidence>
<keyword evidence="9 12" id="KW-0560">Oxidoreductase</keyword>
<proteinExistence type="inferred from homology"/>
<gene>
    <name evidence="16" type="ordered locus">SSGZ1_1786</name>
</gene>
<dbReference type="SUPFAM" id="SSF51395">
    <property type="entry name" value="FMN-linked oxidoreductases"/>
    <property type="match status" value="1"/>
</dbReference>
<keyword evidence="7" id="KW-0521">NADP</keyword>
<feature type="binding site" evidence="14">
    <location>
        <begin position="242"/>
        <end position="243"/>
    </location>
    <ligand>
        <name>FMN</name>
        <dbReference type="ChEBI" id="CHEBI:58210"/>
    </ligand>
</feature>
<keyword evidence="5 12" id="KW-0288">FMN</keyword>
<evidence type="ECO:0000259" key="15">
    <source>
        <dbReference type="Pfam" id="PF01207"/>
    </source>
</evidence>
<dbReference type="PROSITE" id="PS01136">
    <property type="entry name" value="UPF0034"/>
    <property type="match status" value="1"/>
</dbReference>
<evidence type="ECO:0000256" key="10">
    <source>
        <dbReference type="ARBA" id="ARBA00048205"/>
    </source>
</evidence>
<dbReference type="EMBL" id="CP000837">
    <property type="protein sequence ID" value="ADE32242.1"/>
    <property type="molecule type" value="Genomic_DNA"/>
</dbReference>
<dbReference type="GO" id="GO:0000049">
    <property type="term" value="F:tRNA binding"/>
    <property type="evidence" value="ECO:0007669"/>
    <property type="project" value="UniProtKB-KW"/>
</dbReference>
<dbReference type="AlphaFoldDB" id="D5AK77"/>
<dbReference type="Gene3D" id="3.20.20.70">
    <property type="entry name" value="Aldolase class I"/>
    <property type="match status" value="1"/>
</dbReference>
<evidence type="ECO:0000256" key="1">
    <source>
        <dbReference type="ARBA" id="ARBA00001917"/>
    </source>
</evidence>
<keyword evidence="8" id="KW-0694">RNA-binding</keyword>
<evidence type="ECO:0000256" key="5">
    <source>
        <dbReference type="ARBA" id="ARBA00022643"/>
    </source>
</evidence>
<keyword evidence="6 12" id="KW-0819">tRNA processing</keyword>
<evidence type="ECO:0000256" key="7">
    <source>
        <dbReference type="ARBA" id="ARBA00022857"/>
    </source>
</evidence>
<dbReference type="InterPro" id="IPR024036">
    <property type="entry name" value="tRNA-dHydroUridine_Synthase_C"/>
</dbReference>
<dbReference type="NCBIfam" id="TIGR00737">
    <property type="entry name" value="nifR3_yhdG"/>
    <property type="match status" value="1"/>
</dbReference>
<evidence type="ECO:0000256" key="11">
    <source>
        <dbReference type="ARBA" id="ARBA00048802"/>
    </source>
</evidence>